<dbReference type="GO" id="GO:0003729">
    <property type="term" value="F:mRNA binding"/>
    <property type="evidence" value="ECO:0007669"/>
    <property type="project" value="InterPro"/>
</dbReference>
<keyword evidence="4 5" id="KW-0862">Zinc</keyword>
<proteinExistence type="predicted"/>
<evidence type="ECO:0000313" key="7">
    <source>
        <dbReference type="EMBL" id="QQP37542.1"/>
    </source>
</evidence>
<dbReference type="EMBL" id="CP045901">
    <property type="protein sequence ID" value="QQP37542.1"/>
    <property type="molecule type" value="Genomic_DNA"/>
</dbReference>
<dbReference type="FunFam" id="4.10.1000.10:FF:000003">
    <property type="entry name" value="Zinc finger CCCH domain-containing protein"/>
    <property type="match status" value="1"/>
</dbReference>
<feature type="domain" description="C3H1-type" evidence="6">
    <location>
        <begin position="90"/>
        <end position="118"/>
    </location>
</feature>
<dbReference type="PANTHER" id="PTHR12547:SF18">
    <property type="entry name" value="PROTEIN TIS11"/>
    <property type="match status" value="1"/>
</dbReference>
<name>A0A7T8JW77_CALRO</name>
<dbReference type="Proteomes" id="UP000595437">
    <property type="component" value="Chromosome 12"/>
</dbReference>
<dbReference type="Pfam" id="PF00642">
    <property type="entry name" value="zf-CCCH"/>
    <property type="match status" value="1"/>
</dbReference>
<sequence>KATQSGQSISLISILAYLHLEQRHVNSETEQNSTDGGDSLSASGWKTTLCQFYIQGNCNKSSEGCNFAHGTSDLRTPEGHPIGFEPSLDKYKSTLCAKFLSIGSCPFGVACRFAHGVRELRKPKNK</sequence>
<evidence type="ECO:0000256" key="4">
    <source>
        <dbReference type="ARBA" id="ARBA00022833"/>
    </source>
</evidence>
<keyword evidence="1 5" id="KW-0479">Metal-binding</keyword>
<protein>
    <recommendedName>
        <fullName evidence="6">C3H1-type domain-containing protein</fullName>
    </recommendedName>
</protein>
<dbReference type="InterPro" id="IPR045877">
    <property type="entry name" value="ZFP36-like"/>
</dbReference>
<dbReference type="AlphaFoldDB" id="A0A7T8JW77"/>
<dbReference type="GO" id="GO:0051252">
    <property type="term" value="P:regulation of RNA metabolic process"/>
    <property type="evidence" value="ECO:0007669"/>
    <property type="project" value="UniProtKB-ARBA"/>
</dbReference>
<evidence type="ECO:0000313" key="8">
    <source>
        <dbReference type="Proteomes" id="UP000595437"/>
    </source>
</evidence>
<evidence type="ECO:0000259" key="6">
    <source>
        <dbReference type="PROSITE" id="PS50103"/>
    </source>
</evidence>
<evidence type="ECO:0000256" key="5">
    <source>
        <dbReference type="PROSITE-ProRule" id="PRU00723"/>
    </source>
</evidence>
<accession>A0A7T8JW77</accession>
<keyword evidence="8" id="KW-1185">Reference proteome</keyword>
<dbReference type="PANTHER" id="PTHR12547">
    <property type="entry name" value="CCCH ZINC FINGER/TIS11-RELATED"/>
    <property type="match status" value="1"/>
</dbReference>
<dbReference type="SUPFAM" id="SSF90229">
    <property type="entry name" value="CCCH zinc finger"/>
    <property type="match status" value="2"/>
</dbReference>
<feature type="non-terminal residue" evidence="7">
    <location>
        <position position="1"/>
    </location>
</feature>
<organism evidence="7 8">
    <name type="scientific">Caligus rogercresseyi</name>
    <name type="common">Sea louse</name>
    <dbReference type="NCBI Taxonomy" id="217165"/>
    <lineage>
        <taxon>Eukaryota</taxon>
        <taxon>Metazoa</taxon>
        <taxon>Ecdysozoa</taxon>
        <taxon>Arthropoda</taxon>
        <taxon>Crustacea</taxon>
        <taxon>Multicrustacea</taxon>
        <taxon>Hexanauplia</taxon>
        <taxon>Copepoda</taxon>
        <taxon>Siphonostomatoida</taxon>
        <taxon>Caligidae</taxon>
        <taxon>Caligus</taxon>
    </lineage>
</organism>
<feature type="zinc finger region" description="C3H1-type" evidence="5">
    <location>
        <begin position="90"/>
        <end position="118"/>
    </location>
</feature>
<dbReference type="InterPro" id="IPR000571">
    <property type="entry name" value="Znf_CCCH"/>
</dbReference>
<feature type="zinc finger region" description="C3H1-type" evidence="5">
    <location>
        <begin position="44"/>
        <end position="72"/>
    </location>
</feature>
<gene>
    <name evidence="7" type="ORF">FKW44_017834</name>
</gene>
<dbReference type="OrthoDB" id="410307at2759"/>
<keyword evidence="2" id="KW-0677">Repeat</keyword>
<dbReference type="GO" id="GO:0008270">
    <property type="term" value="F:zinc ion binding"/>
    <property type="evidence" value="ECO:0007669"/>
    <property type="project" value="UniProtKB-KW"/>
</dbReference>
<evidence type="ECO:0000256" key="3">
    <source>
        <dbReference type="ARBA" id="ARBA00022771"/>
    </source>
</evidence>
<keyword evidence="3 5" id="KW-0863">Zinc-finger</keyword>
<evidence type="ECO:0000256" key="2">
    <source>
        <dbReference type="ARBA" id="ARBA00022737"/>
    </source>
</evidence>
<dbReference type="PROSITE" id="PS50103">
    <property type="entry name" value="ZF_C3H1"/>
    <property type="match status" value="2"/>
</dbReference>
<evidence type="ECO:0000256" key="1">
    <source>
        <dbReference type="ARBA" id="ARBA00022723"/>
    </source>
</evidence>
<feature type="domain" description="C3H1-type" evidence="6">
    <location>
        <begin position="44"/>
        <end position="72"/>
    </location>
</feature>
<dbReference type="SMART" id="SM00356">
    <property type="entry name" value="ZnF_C3H1"/>
    <property type="match status" value="2"/>
</dbReference>
<dbReference type="GO" id="GO:0010468">
    <property type="term" value="P:regulation of gene expression"/>
    <property type="evidence" value="ECO:0007669"/>
    <property type="project" value="UniProtKB-ARBA"/>
</dbReference>
<dbReference type="InterPro" id="IPR036855">
    <property type="entry name" value="Znf_CCCH_sf"/>
</dbReference>
<dbReference type="Gene3D" id="4.10.1000.10">
    <property type="entry name" value="Zinc finger, CCCH-type"/>
    <property type="match status" value="2"/>
</dbReference>
<reference evidence="8" key="1">
    <citation type="submission" date="2021-01" db="EMBL/GenBank/DDBJ databases">
        <title>Caligus Genome Assembly.</title>
        <authorList>
            <person name="Gallardo-Escarate C."/>
        </authorList>
    </citation>
    <scope>NUCLEOTIDE SEQUENCE [LARGE SCALE GENOMIC DNA]</scope>
</reference>
<feature type="non-terminal residue" evidence="7">
    <location>
        <position position="126"/>
    </location>
</feature>